<keyword evidence="8 10" id="KW-0067">ATP-binding</keyword>
<dbReference type="InterPro" id="IPR006054">
    <property type="entry name" value="DnaQ"/>
</dbReference>
<organism evidence="13 14">
    <name type="scientific">Pediococcus parvulus</name>
    <dbReference type="NCBI Taxonomy" id="54062"/>
    <lineage>
        <taxon>Bacteria</taxon>
        <taxon>Bacillati</taxon>
        <taxon>Bacillota</taxon>
        <taxon>Bacilli</taxon>
        <taxon>Lactobacillales</taxon>
        <taxon>Lactobacillaceae</taxon>
        <taxon>Pediococcus</taxon>
    </lineage>
</organism>
<keyword evidence="9" id="KW-0239">DNA-directed DNA polymerase</keyword>
<protein>
    <recommendedName>
        <fullName evidence="10 11">3'-5' exonuclease DinG</fullName>
        <ecNumber evidence="10 11">3.1.-.-</ecNumber>
    </recommendedName>
</protein>
<keyword evidence="6 10" id="KW-0378">Hydrolase</keyword>
<dbReference type="NCBIfam" id="TIGR01407">
    <property type="entry name" value="dinG_rel"/>
    <property type="match status" value="1"/>
</dbReference>
<comment type="similarity">
    <text evidence="10 11">Belongs to the helicase family. DinG subfamily. Type 2 sub-subfamily.</text>
</comment>
<dbReference type="AlphaFoldDB" id="A0AAP5WGL2"/>
<evidence type="ECO:0000313" key="14">
    <source>
        <dbReference type="Proteomes" id="UP001275867"/>
    </source>
</evidence>
<keyword evidence="1" id="KW-0808">Transferase</keyword>
<accession>A0AAP5WGL2</accession>
<dbReference type="InterPro" id="IPR012337">
    <property type="entry name" value="RNaseH-like_sf"/>
</dbReference>
<keyword evidence="13" id="KW-0347">Helicase</keyword>
<reference evidence="13" key="1">
    <citation type="submission" date="2019-10" db="EMBL/GenBank/DDBJ databases">
        <title>Malate fermentation in French cider.</title>
        <authorList>
            <person name="Cousin F.J."/>
            <person name="Medina Fernandez S."/>
            <person name="Misery B."/>
            <person name="Laplace J.-M."/>
            <person name="Cretenet M."/>
        </authorList>
    </citation>
    <scope>NUCLEOTIDE SEQUENCE</scope>
    <source>
        <strain evidence="13">UCMA15901</strain>
    </source>
</reference>
<dbReference type="GO" id="GO:0004386">
    <property type="term" value="F:helicase activity"/>
    <property type="evidence" value="ECO:0007669"/>
    <property type="project" value="UniProtKB-KW"/>
</dbReference>
<evidence type="ECO:0000313" key="13">
    <source>
        <dbReference type="EMBL" id="MDV7694895.1"/>
    </source>
</evidence>
<evidence type="ECO:0000256" key="10">
    <source>
        <dbReference type="HAMAP-Rule" id="MF_02206"/>
    </source>
</evidence>
<dbReference type="RefSeq" id="WP_084254317.1">
    <property type="nucleotide sequence ID" value="NZ_OZ061336.1"/>
</dbReference>
<dbReference type="PANTHER" id="PTHR30231">
    <property type="entry name" value="DNA POLYMERASE III SUBUNIT EPSILON"/>
    <property type="match status" value="1"/>
</dbReference>
<dbReference type="SMART" id="SM00479">
    <property type="entry name" value="EXOIII"/>
    <property type="match status" value="1"/>
</dbReference>
<dbReference type="InterPro" id="IPR011545">
    <property type="entry name" value="DEAD/DEAH_box_helicase_dom"/>
</dbReference>
<evidence type="ECO:0000256" key="2">
    <source>
        <dbReference type="ARBA" id="ARBA00022695"/>
    </source>
</evidence>
<evidence type="ECO:0000256" key="8">
    <source>
        <dbReference type="ARBA" id="ARBA00022840"/>
    </source>
</evidence>
<dbReference type="Pfam" id="PF00270">
    <property type="entry name" value="DEAD"/>
    <property type="match status" value="1"/>
</dbReference>
<evidence type="ECO:0000256" key="1">
    <source>
        <dbReference type="ARBA" id="ARBA00022679"/>
    </source>
</evidence>
<keyword evidence="4 10" id="KW-0540">Nuclease</keyword>
<feature type="domain" description="Helicase ATP-binding" evidence="12">
    <location>
        <begin position="271"/>
        <end position="547"/>
    </location>
</feature>
<dbReference type="GO" id="GO:0008408">
    <property type="term" value="F:3'-5' exonuclease activity"/>
    <property type="evidence" value="ECO:0007669"/>
    <property type="project" value="UniProtKB-UniRule"/>
</dbReference>
<dbReference type="GO" id="GO:0003677">
    <property type="term" value="F:DNA binding"/>
    <property type="evidence" value="ECO:0007669"/>
    <property type="project" value="InterPro"/>
</dbReference>
<evidence type="ECO:0000256" key="11">
    <source>
        <dbReference type="RuleBase" id="RU364106"/>
    </source>
</evidence>
<keyword evidence="7 10" id="KW-0269">Exonuclease</keyword>
<evidence type="ECO:0000256" key="7">
    <source>
        <dbReference type="ARBA" id="ARBA00022839"/>
    </source>
</evidence>
<dbReference type="FunFam" id="3.30.420.10:FF:000045">
    <property type="entry name" value="3'-5' exonuclease DinG"/>
    <property type="match status" value="1"/>
</dbReference>
<evidence type="ECO:0000256" key="9">
    <source>
        <dbReference type="ARBA" id="ARBA00022932"/>
    </source>
</evidence>
<dbReference type="GO" id="GO:0005524">
    <property type="term" value="F:ATP binding"/>
    <property type="evidence" value="ECO:0007669"/>
    <property type="project" value="UniProtKB-UniRule"/>
</dbReference>
<gene>
    <name evidence="10 11" type="primary">dinG</name>
    <name evidence="13" type="ORF">GA842_08490</name>
</gene>
<keyword evidence="5 10" id="KW-0547">Nucleotide-binding</keyword>
<dbReference type="HAMAP" id="MF_02206">
    <property type="entry name" value="DinG_exonucl"/>
    <property type="match status" value="1"/>
</dbReference>
<dbReference type="GO" id="GO:0003887">
    <property type="term" value="F:DNA-directed DNA polymerase activity"/>
    <property type="evidence" value="ECO:0007669"/>
    <property type="project" value="UniProtKB-KW"/>
</dbReference>
<dbReference type="PANTHER" id="PTHR30231:SF41">
    <property type="entry name" value="DNA POLYMERASE III SUBUNIT EPSILON"/>
    <property type="match status" value="1"/>
</dbReference>
<dbReference type="InterPro" id="IPR006310">
    <property type="entry name" value="DinG"/>
</dbReference>
<dbReference type="PROSITE" id="PS51193">
    <property type="entry name" value="HELICASE_ATP_BIND_2"/>
    <property type="match status" value="1"/>
</dbReference>
<dbReference type="GO" id="GO:0005829">
    <property type="term" value="C:cytosol"/>
    <property type="evidence" value="ECO:0007669"/>
    <property type="project" value="TreeGrafter"/>
</dbReference>
<keyword evidence="3" id="KW-0235">DNA replication</keyword>
<evidence type="ECO:0000256" key="4">
    <source>
        <dbReference type="ARBA" id="ARBA00022722"/>
    </source>
</evidence>
<dbReference type="InterPro" id="IPR014001">
    <property type="entry name" value="Helicase_ATP-bd"/>
</dbReference>
<dbReference type="SMART" id="SM00487">
    <property type="entry name" value="DEXDc"/>
    <property type="match status" value="1"/>
</dbReference>
<dbReference type="CDD" id="cd06127">
    <property type="entry name" value="DEDDh"/>
    <property type="match status" value="1"/>
</dbReference>
<dbReference type="SMART" id="SM00491">
    <property type="entry name" value="HELICc2"/>
    <property type="match status" value="1"/>
</dbReference>
<evidence type="ECO:0000256" key="5">
    <source>
        <dbReference type="ARBA" id="ARBA00022741"/>
    </source>
</evidence>
<dbReference type="EMBL" id="WERX01000028">
    <property type="protein sequence ID" value="MDV7694895.1"/>
    <property type="molecule type" value="Genomic_DNA"/>
</dbReference>
<feature type="binding site" evidence="10">
    <location>
        <begin position="308"/>
        <end position="315"/>
    </location>
    <ligand>
        <name>ATP</name>
        <dbReference type="ChEBI" id="CHEBI:30616"/>
    </ligand>
</feature>
<dbReference type="Pfam" id="PF00929">
    <property type="entry name" value="RNase_T"/>
    <property type="match status" value="1"/>
</dbReference>
<keyword evidence="2" id="KW-0548">Nucleotidyltransferase</keyword>
<dbReference type="InterPro" id="IPR014013">
    <property type="entry name" value="Helic_SF1/SF2_ATP-bd_DinG/Rad3"/>
</dbReference>
<dbReference type="InterPro" id="IPR027417">
    <property type="entry name" value="P-loop_NTPase"/>
</dbReference>
<proteinExistence type="inferred from homology"/>
<evidence type="ECO:0000256" key="3">
    <source>
        <dbReference type="ARBA" id="ARBA00022705"/>
    </source>
</evidence>
<name>A0AAP5WGL2_9LACO</name>
<dbReference type="GO" id="GO:0045004">
    <property type="term" value="P:DNA replication proofreading"/>
    <property type="evidence" value="ECO:0007669"/>
    <property type="project" value="TreeGrafter"/>
</dbReference>
<dbReference type="GO" id="GO:0016818">
    <property type="term" value="F:hydrolase activity, acting on acid anhydrides, in phosphorus-containing anhydrides"/>
    <property type="evidence" value="ECO:0007669"/>
    <property type="project" value="InterPro"/>
</dbReference>
<dbReference type="Proteomes" id="UP001275867">
    <property type="component" value="Unassembled WGS sequence"/>
</dbReference>
<dbReference type="NCBIfam" id="TIGR00573">
    <property type="entry name" value="dnaq"/>
    <property type="match status" value="1"/>
</dbReference>
<comment type="caution">
    <text evidence="13">The sequence shown here is derived from an EMBL/GenBank/DDBJ whole genome shotgun (WGS) entry which is preliminary data.</text>
</comment>
<dbReference type="Gene3D" id="3.40.50.300">
    <property type="entry name" value="P-loop containing nucleotide triphosphate hydrolases"/>
    <property type="match status" value="2"/>
</dbReference>
<dbReference type="SUPFAM" id="SSF53098">
    <property type="entry name" value="Ribonuclease H-like"/>
    <property type="match status" value="1"/>
</dbReference>
<dbReference type="Pfam" id="PF13307">
    <property type="entry name" value="Helicase_C_2"/>
    <property type="match status" value="1"/>
</dbReference>
<dbReference type="InterPro" id="IPR013520">
    <property type="entry name" value="Ribonucl_H"/>
</dbReference>
<evidence type="ECO:0000256" key="6">
    <source>
        <dbReference type="ARBA" id="ARBA00022801"/>
    </source>
</evidence>
<dbReference type="InterPro" id="IPR006555">
    <property type="entry name" value="ATP-dep_Helicase_C"/>
</dbReference>
<dbReference type="EC" id="3.1.-.-" evidence="10 11"/>
<dbReference type="Gene3D" id="3.30.420.10">
    <property type="entry name" value="Ribonuclease H-like superfamily/Ribonuclease H"/>
    <property type="match status" value="1"/>
</dbReference>
<sequence length="967" mass="109903">MHWHECSIIKDMKQTSYELTGENMDSNTTYAVVDIETTGTNLNDNERIIQISCVFVKNHKIINTFATDVNPEMGIPNAIQQLTGITNRRVRKAPLFDDIAPTLFGLLSDTVFVAHNVNFDFPFLNYEFERVGYPALTIKAVDTVTLSQILLPSVNGYRLRDLSRYFGIKHEHPHSADSDALATAKLFIMLMKRLAELPLLTLQQLNILSGSLPRQTAELISDAFERKQKNPGTLPDYLMVKENIVMRVQRTSFTDATTEQLGRYPQSKKAKLALFKGDLGWRSAQSRIMNAIYANYKNPDPKALVIEAPTGIGKTIAYLLPFAYLAIQNQLPVVISSTTTLLQSQLMEKAIPILSKILQIPMNATLVKGSSHYIDLAKFSQQLNESDPANQSRLIKMKLLVWLTYTKTGDLDELHINNHKIPLLNEIRHQGIASLDATNPFYELDFYQRVIRKAHISQIVVTNHAFLLRHADLLGNKAHKPYLVVDEAQRFVNTILQENRVTFDINHLMSMAHSEVSHLKMNQGINRSPIIQSDPMGSFHVYQMADHLETINQLIASLQEQLFKRFLARQMPAETNNLPFQHVITYPELQTFYEANKRTIQSLQEKFTSEILEFEALSKIIEKQQQNLLESEVRTWIKLNNSQLEVEEQSQIFLQIFGSFFKPNQRNKDADFYWIQVGPQHDAGSVSLSQGIIESANYIKNQVYPWFQKPTLIGATLFSNSRSKYFLNQVGLATASTTVKKYSSPYNFAENALLQVANDGPVINEIDADEYAQYLTDAIYQLAKVTPGKILVLFNSLATIRDVFNRIQRTDLGHKRRILAQGVNGTKSKLTREFLSGSTSVLFGASSFWEGMDLSNGKLDLLIITRLPFDSPDEIFTKAETKLQKQAHKNPFISALLPRSILRLKQGIGRLIRSEKDYGAAVILDRRILDKSYGKTMLHSLPKDMPVQKLPLNELNGELDKFFKKHH</sequence>
<evidence type="ECO:0000259" key="12">
    <source>
        <dbReference type="PROSITE" id="PS51193"/>
    </source>
</evidence>
<comment type="function">
    <text evidence="10 11">3'-5' exonuclease.</text>
</comment>
<dbReference type="InterPro" id="IPR036397">
    <property type="entry name" value="RNaseH_sf"/>
</dbReference>
<feature type="short sequence motif" description="DEAH box" evidence="10">
    <location>
        <begin position="486"/>
        <end position="489"/>
    </location>
</feature>
<dbReference type="SUPFAM" id="SSF52540">
    <property type="entry name" value="P-loop containing nucleoside triphosphate hydrolases"/>
    <property type="match status" value="1"/>
</dbReference>